<accession>A0ABV3DE67</accession>
<dbReference type="InterPro" id="IPR016181">
    <property type="entry name" value="Acyl_CoA_acyltransferase"/>
</dbReference>
<reference evidence="2 3" key="1">
    <citation type="submission" date="2024-06" db="EMBL/GenBank/DDBJ databases">
        <title>The Natural Products Discovery Center: Release of the First 8490 Sequenced Strains for Exploring Actinobacteria Biosynthetic Diversity.</title>
        <authorList>
            <person name="Kalkreuter E."/>
            <person name="Kautsar S.A."/>
            <person name="Yang D."/>
            <person name="Bader C.D."/>
            <person name="Teijaro C.N."/>
            <person name="Fluegel L."/>
            <person name="Davis C.M."/>
            <person name="Simpson J.R."/>
            <person name="Lauterbach L."/>
            <person name="Steele A.D."/>
            <person name="Gui C."/>
            <person name="Meng S."/>
            <person name="Li G."/>
            <person name="Viehrig K."/>
            <person name="Ye F."/>
            <person name="Su P."/>
            <person name="Kiefer A.F."/>
            <person name="Nichols A."/>
            <person name="Cepeda A.J."/>
            <person name="Yan W."/>
            <person name="Fan B."/>
            <person name="Jiang Y."/>
            <person name="Adhikari A."/>
            <person name="Zheng C.-J."/>
            <person name="Schuster L."/>
            <person name="Cowan T.M."/>
            <person name="Smanski M.J."/>
            <person name="Chevrette M.G."/>
            <person name="De Carvalho L.P.S."/>
            <person name="Shen B."/>
        </authorList>
    </citation>
    <scope>NUCLEOTIDE SEQUENCE [LARGE SCALE GENOMIC DNA]</scope>
    <source>
        <strain evidence="2 3">NPDC048946</strain>
    </source>
</reference>
<keyword evidence="2" id="KW-0012">Acyltransferase</keyword>
<evidence type="ECO:0000313" key="3">
    <source>
        <dbReference type="Proteomes" id="UP001551482"/>
    </source>
</evidence>
<keyword evidence="3" id="KW-1185">Reference proteome</keyword>
<sequence length="277" mass="30228">MTETATTRDLLERLEAYYDTVPRNTVLPEDFGSLTLFLQDGDGWPFYARPTRGHTARPTVGDVAAVRLRQRELGLPEAFEWVHETTPGLRDVALRAGLNVHAHPIMVLDEAAFRRVTRPRSEEVEVRRVEHDALDLARVQSVPVVAFSEPGTAIGLGGPELRDAAAPGQRPETLRYIGERMRTGRTVTYAAYTDKGPVAVGSHQPRGRVTEVVAIGTLPSARRRGLAAAVTWALVVDALDAGMDLVFLSAGDGDVARVYGRLGFHRIATAMIAEPFA</sequence>
<dbReference type="PROSITE" id="PS51186">
    <property type="entry name" value="GNAT"/>
    <property type="match status" value="1"/>
</dbReference>
<keyword evidence="2" id="KW-0808">Transferase</keyword>
<gene>
    <name evidence="2" type="ORF">AB0C36_11065</name>
</gene>
<dbReference type="RefSeq" id="WP_358352372.1">
    <property type="nucleotide sequence ID" value="NZ_JBEZFP010000021.1"/>
</dbReference>
<feature type="domain" description="N-acetyltransferase" evidence="1">
    <location>
        <begin position="124"/>
        <end position="277"/>
    </location>
</feature>
<dbReference type="Proteomes" id="UP001551482">
    <property type="component" value="Unassembled WGS sequence"/>
</dbReference>
<dbReference type="Pfam" id="PF00583">
    <property type="entry name" value="Acetyltransf_1"/>
    <property type="match status" value="1"/>
</dbReference>
<dbReference type="EC" id="2.3.1.-" evidence="2"/>
<dbReference type="Gene3D" id="3.40.630.30">
    <property type="match status" value="1"/>
</dbReference>
<name>A0ABV3DE67_9ACTN</name>
<dbReference type="SUPFAM" id="SSF55729">
    <property type="entry name" value="Acyl-CoA N-acyltransferases (Nat)"/>
    <property type="match status" value="1"/>
</dbReference>
<dbReference type="GO" id="GO:0016746">
    <property type="term" value="F:acyltransferase activity"/>
    <property type="evidence" value="ECO:0007669"/>
    <property type="project" value="UniProtKB-KW"/>
</dbReference>
<protein>
    <submittedName>
        <fullName evidence="2">GNAT family N-acetyltransferase</fullName>
        <ecNumber evidence="2">2.3.1.-</ecNumber>
    </submittedName>
</protein>
<comment type="caution">
    <text evidence="2">The sequence shown here is derived from an EMBL/GenBank/DDBJ whole genome shotgun (WGS) entry which is preliminary data.</text>
</comment>
<dbReference type="InterPro" id="IPR000182">
    <property type="entry name" value="GNAT_dom"/>
</dbReference>
<proteinExistence type="predicted"/>
<evidence type="ECO:0000259" key="1">
    <source>
        <dbReference type="PROSITE" id="PS51186"/>
    </source>
</evidence>
<evidence type="ECO:0000313" key="2">
    <source>
        <dbReference type="EMBL" id="MEU8134041.1"/>
    </source>
</evidence>
<dbReference type="EMBL" id="JBEZFP010000021">
    <property type="protein sequence ID" value="MEU8134041.1"/>
    <property type="molecule type" value="Genomic_DNA"/>
</dbReference>
<organism evidence="2 3">
    <name type="scientific">Streptodolium elevatio</name>
    <dbReference type="NCBI Taxonomy" id="3157996"/>
    <lineage>
        <taxon>Bacteria</taxon>
        <taxon>Bacillati</taxon>
        <taxon>Actinomycetota</taxon>
        <taxon>Actinomycetes</taxon>
        <taxon>Kitasatosporales</taxon>
        <taxon>Streptomycetaceae</taxon>
        <taxon>Streptodolium</taxon>
    </lineage>
</organism>